<evidence type="ECO:0000259" key="4">
    <source>
        <dbReference type="Pfam" id="PF11765"/>
    </source>
</evidence>
<keyword evidence="2" id="KW-0325">Glycoprotein</keyword>
<dbReference type="InterPro" id="IPR021031">
    <property type="entry name" value="Hyphal-reg_cell_wall_N"/>
</dbReference>
<evidence type="ECO:0000256" key="1">
    <source>
        <dbReference type="ARBA" id="ARBA00022729"/>
    </source>
</evidence>
<dbReference type="AlphaFoldDB" id="A0AAQ3RCE9"/>
<gene>
    <name evidence="5" type="ORF">R9X50_00687400</name>
</gene>
<reference evidence="5 6" key="1">
    <citation type="submission" date="2023-11" db="EMBL/GenBank/DDBJ databases">
        <title>An acidophilic fungus is an integral part of prey digestion in a carnivorous sundew plant.</title>
        <authorList>
            <person name="Tsai I.J."/>
        </authorList>
    </citation>
    <scope>NUCLEOTIDE SEQUENCE [LARGE SCALE GENOMIC DNA]</scope>
    <source>
        <strain evidence="5">169a</strain>
    </source>
</reference>
<dbReference type="Pfam" id="PF11765">
    <property type="entry name" value="Hyphal_reg_CWP"/>
    <property type="match status" value="1"/>
</dbReference>
<name>A0AAQ3RCE9_9PEZI</name>
<feature type="region of interest" description="Disordered" evidence="3">
    <location>
        <begin position="518"/>
        <end position="608"/>
    </location>
</feature>
<evidence type="ECO:0000313" key="6">
    <source>
        <dbReference type="Proteomes" id="UP001303373"/>
    </source>
</evidence>
<keyword evidence="1" id="KW-0732">Signal</keyword>
<keyword evidence="6" id="KW-1185">Reference proteome</keyword>
<dbReference type="GO" id="GO:0009277">
    <property type="term" value="C:fungal-type cell wall"/>
    <property type="evidence" value="ECO:0007669"/>
    <property type="project" value="UniProtKB-ARBA"/>
</dbReference>
<dbReference type="PANTHER" id="PTHR36578:SF1">
    <property type="entry name" value="APPLE DOMAIN-CONTAINING PROTEIN"/>
    <property type="match status" value="1"/>
</dbReference>
<evidence type="ECO:0000313" key="5">
    <source>
        <dbReference type="EMBL" id="WPH03990.1"/>
    </source>
</evidence>
<proteinExistence type="predicted"/>
<evidence type="ECO:0000256" key="3">
    <source>
        <dbReference type="SAM" id="MobiDB-lite"/>
    </source>
</evidence>
<accession>A0AAQ3RCE9</accession>
<sequence>MVFQAHRQLSVNLRTLPSTLFRAWIRPLCVGMAFAGSGCTTMLSTVGLSAVVAVTERYDINRLPFRLSSVSRHHFPSHSLDILLHSLSILLALTMSKHILAAAAVARLAAAAPQGFDFGAIQAAPTVASGPAIYDGDADASNQTATLYTSYTVNSVATAAAVSNASKRALVERSPQIPSAAVAIAGGLSYITDFFNAANNAGLGQWSENTTIQAGVEFMLTGQGGPHNINGNVENYGSVSINQADYFKMNPFGTWGQICTWSGHDANNGNLKNHAGGSFQLNDLGSISSAFYNWDLHSLNNDGNLQFCGRTGCSFWLSSDLDSTNNGLISFEQSIDNLGTFYWKNSAQTIFEGGSNLYNNGAFRLINVVFHGQQQIYGNGCWQLGKGGVLYLENGSGAFQNPETLGTLSGQSIVFQDSSAVLHLDKGAYSYNSNFGAQIYGFGSGHTIEFAEIITGYTYNSDKGVLNISFFGGAQVSLKIGTGYSYSKFSQGFGKSSISGIYYNAPCPSQPALPSQCTTSIPTCGVPSSTPSSTAKPSSSAPASSSAKPSSSAPASSSAKPSSSAPASSSAKPSSSAPASSSPKPTSSAPATSAPVTSAPATSAPASSSYSPYYPALATSYTTNPALTGTTTSGQACPTQPEAGTYCGFINPEDPCAPQPDGYGPVPTPDTDTAFLAYSPLHSLAQAAPTSVPSVNNTQYTEVFKDLNAATSAQSYLGLYTLKTYDVAGCGAQCDANSLCTAFNIYAERDPSLNPSKNDSTAPTVWGYYCPNPPSMTTFKCTLWGSAIDNTTATNQGEWREDFHVVITASNGYDRTNVATPPDCSAPVSSSVPSSTAKASSTVAASSTVKASSTSSAAPQPTSPVWPWPWHFPWDHPHNCHWGIDAPQYSMGSRFFPGPFNPQVCSDFALAQNSFNLNSGSSQKCHMFNAQYIHKNNKPHGTYCALYTTILDDTWATYTGGYSGNDRYDCRQSWTYNLL</sequence>
<organism evidence="5 6">
    <name type="scientific">Acrodontium crateriforme</name>
    <dbReference type="NCBI Taxonomy" id="150365"/>
    <lineage>
        <taxon>Eukaryota</taxon>
        <taxon>Fungi</taxon>
        <taxon>Dikarya</taxon>
        <taxon>Ascomycota</taxon>
        <taxon>Pezizomycotina</taxon>
        <taxon>Dothideomycetes</taxon>
        <taxon>Dothideomycetidae</taxon>
        <taxon>Mycosphaerellales</taxon>
        <taxon>Teratosphaeriaceae</taxon>
        <taxon>Acrodontium</taxon>
    </lineage>
</organism>
<dbReference type="Proteomes" id="UP001303373">
    <property type="component" value="Chromosome 12"/>
</dbReference>
<protein>
    <recommendedName>
        <fullName evidence="4">Hyphally-regulated cell wall protein N-terminal domain-containing protein</fullName>
    </recommendedName>
</protein>
<evidence type="ECO:0000256" key="2">
    <source>
        <dbReference type="ARBA" id="ARBA00023180"/>
    </source>
</evidence>
<dbReference type="PANTHER" id="PTHR36578">
    <property type="entry name" value="CHROMOSOME 15, WHOLE GENOME SHOTGUN SEQUENCE"/>
    <property type="match status" value="1"/>
</dbReference>
<feature type="domain" description="Hyphally-regulated cell wall protein N-terminal" evidence="4">
    <location>
        <begin position="267"/>
        <end position="520"/>
    </location>
</feature>
<feature type="compositionally biased region" description="Low complexity" evidence="3">
    <location>
        <begin position="527"/>
        <end position="608"/>
    </location>
</feature>
<dbReference type="EMBL" id="CP138591">
    <property type="protein sequence ID" value="WPH03990.1"/>
    <property type="molecule type" value="Genomic_DNA"/>
</dbReference>